<accession>K9XQJ0</accession>
<dbReference type="InterPro" id="IPR051698">
    <property type="entry name" value="Transposase_11-like"/>
</dbReference>
<dbReference type="Proteomes" id="UP000010473">
    <property type="component" value="Chromosome"/>
</dbReference>
<dbReference type="Pfam" id="PF13808">
    <property type="entry name" value="DDE_Tnp_1_assoc"/>
    <property type="match status" value="1"/>
</dbReference>
<evidence type="ECO:0000313" key="3">
    <source>
        <dbReference type="Proteomes" id="UP000010473"/>
    </source>
</evidence>
<keyword evidence="3" id="KW-1185">Reference proteome</keyword>
<dbReference type="NCBIfam" id="NF033564">
    <property type="entry name" value="transpos_ISAs1"/>
    <property type="match status" value="1"/>
</dbReference>
<name>K9XQJ0_STAC7</name>
<evidence type="ECO:0000313" key="2">
    <source>
        <dbReference type="EMBL" id="AFZ33932.1"/>
    </source>
</evidence>
<dbReference type="PANTHER" id="PTHR30298">
    <property type="entry name" value="H REPEAT-ASSOCIATED PREDICTED TRANSPOSASE"/>
    <property type="match status" value="1"/>
</dbReference>
<protein>
    <submittedName>
        <fullName evidence="2">Transposase, putative</fullName>
    </submittedName>
</protein>
<organism evidence="2 3">
    <name type="scientific">Stanieria cyanosphaera (strain ATCC 29371 / PCC 7437)</name>
    <dbReference type="NCBI Taxonomy" id="111780"/>
    <lineage>
        <taxon>Bacteria</taxon>
        <taxon>Bacillati</taxon>
        <taxon>Cyanobacteriota</taxon>
        <taxon>Cyanophyceae</taxon>
        <taxon>Pleurocapsales</taxon>
        <taxon>Dermocarpellaceae</taxon>
        <taxon>Stanieria</taxon>
    </lineage>
</organism>
<dbReference type="PANTHER" id="PTHR30298:SF0">
    <property type="entry name" value="PROTEIN YBFL-RELATED"/>
    <property type="match status" value="1"/>
</dbReference>
<reference evidence="3" key="1">
    <citation type="journal article" date="2013" name="Proc. Natl. Acad. Sci. U.S.A.">
        <title>Improving the coverage of the cyanobacterial phylum using diversity-driven genome sequencing.</title>
        <authorList>
            <person name="Shih P.M."/>
            <person name="Wu D."/>
            <person name="Latifi A."/>
            <person name="Axen S.D."/>
            <person name="Fewer D.P."/>
            <person name="Talla E."/>
            <person name="Calteau A."/>
            <person name="Cai F."/>
            <person name="Tandeau de Marsac N."/>
            <person name="Rippka R."/>
            <person name="Herdman M."/>
            <person name="Sivonen K."/>
            <person name="Coursin T."/>
            <person name="Laurent T."/>
            <person name="Goodwin L."/>
            <person name="Nolan M."/>
            <person name="Davenport K.W."/>
            <person name="Han C.S."/>
            <person name="Rubin E.M."/>
            <person name="Eisen J.A."/>
            <person name="Woyke T."/>
            <person name="Gugger M."/>
            <person name="Kerfeld C.A."/>
        </authorList>
    </citation>
    <scope>NUCLEOTIDE SEQUENCE [LARGE SCALE GENOMIC DNA]</scope>
    <source>
        <strain evidence="3">ATCC 29371 / PCC 7437</strain>
    </source>
</reference>
<sequence>MNSSPLTSIETHFRSLPDPRAKHRIEHRLIDIVMITICAVICGADNWVDIENYGHAKQDWLKEFLELPYGIPSHDTLMRVFARLKPEHLQQCFLNWIQAVSQITKGQVIAIDGKSLLSALERGQNRGAIHMVSAWATENRLVLGQQTD</sequence>
<dbReference type="InterPro" id="IPR032806">
    <property type="entry name" value="YbfD_N"/>
</dbReference>
<proteinExistence type="predicted"/>
<dbReference type="KEGG" id="scs:Sta7437_0320"/>
<dbReference type="EMBL" id="CP003653">
    <property type="protein sequence ID" value="AFZ33932.1"/>
    <property type="molecule type" value="Genomic_DNA"/>
</dbReference>
<dbReference type="HOGENOM" id="CLU_046404_5_0_3"/>
<dbReference type="PATRIC" id="fig|111780.3.peg.330"/>
<dbReference type="InterPro" id="IPR047647">
    <property type="entry name" value="ISAs1_transpos"/>
</dbReference>
<evidence type="ECO:0000259" key="1">
    <source>
        <dbReference type="Pfam" id="PF13808"/>
    </source>
</evidence>
<gene>
    <name evidence="2" type="ordered locus">Sta7437_0320</name>
</gene>
<dbReference type="AlphaFoldDB" id="K9XQJ0"/>
<dbReference type="eggNOG" id="COG5433">
    <property type="taxonomic scope" value="Bacteria"/>
</dbReference>
<dbReference type="OrthoDB" id="582614at2"/>
<feature type="domain" description="H repeat-associated protein N-terminal" evidence="1">
    <location>
        <begin position="11"/>
        <end position="97"/>
    </location>
</feature>